<sequence length="181" mass="19685">MGAQQSNHVRPSEKTCCGCFLSRHEPDTDTEMKFTAPGAPVGYWPHHEASAPTMMPYGPPGMQNGPGVMMVPPAGPLPRPPCAFDTHDTTRAPITAAVHNQHIIGQPTAPQTTQIDLRPRMRVLSVGGDSLEESLLFALTKEDKMAELTREVNEHVLNRPLPTEAYGGDVIIESTRPEGRT</sequence>
<evidence type="ECO:0000313" key="1">
    <source>
        <dbReference type="EMBL" id="CAD9048848.1"/>
    </source>
</evidence>
<dbReference type="EMBL" id="HBGB01006874">
    <property type="protein sequence ID" value="CAD9048848.1"/>
    <property type="molecule type" value="Transcribed_RNA"/>
</dbReference>
<dbReference type="AlphaFoldDB" id="A0A7S1JMQ9"/>
<gene>
    <name evidence="1" type="ORF">VBRA1451_LOCUS3906</name>
</gene>
<accession>A0A7S1JMQ9</accession>
<protein>
    <submittedName>
        <fullName evidence="1">Uncharacterized protein</fullName>
    </submittedName>
</protein>
<proteinExistence type="predicted"/>
<name>A0A7S1JMQ9_9ALVE</name>
<reference evidence="1" key="1">
    <citation type="submission" date="2021-01" db="EMBL/GenBank/DDBJ databases">
        <authorList>
            <person name="Corre E."/>
            <person name="Pelletier E."/>
            <person name="Niang G."/>
            <person name="Scheremetjew M."/>
            <person name="Finn R."/>
            <person name="Kale V."/>
            <person name="Holt S."/>
            <person name="Cochrane G."/>
            <person name="Meng A."/>
            <person name="Brown T."/>
            <person name="Cohen L."/>
        </authorList>
    </citation>
    <scope>NUCLEOTIDE SEQUENCE</scope>
    <source>
        <strain evidence="1">CCMP3346</strain>
    </source>
</reference>
<organism evidence="1">
    <name type="scientific">Vitrella brassicaformis</name>
    <dbReference type="NCBI Taxonomy" id="1169539"/>
    <lineage>
        <taxon>Eukaryota</taxon>
        <taxon>Sar</taxon>
        <taxon>Alveolata</taxon>
        <taxon>Colpodellida</taxon>
        <taxon>Vitrellaceae</taxon>
        <taxon>Vitrella</taxon>
    </lineage>
</organism>